<proteinExistence type="predicted"/>
<dbReference type="EMBL" id="CAVMBE010000049">
    <property type="protein sequence ID" value="CAK4031499.1"/>
    <property type="molecule type" value="Genomic_DNA"/>
</dbReference>
<dbReference type="AlphaFoldDB" id="A0AAI8Z2W4"/>
<organism evidence="1 2">
    <name type="scientific">Lecanosticta acicola</name>
    <dbReference type="NCBI Taxonomy" id="111012"/>
    <lineage>
        <taxon>Eukaryota</taxon>
        <taxon>Fungi</taxon>
        <taxon>Dikarya</taxon>
        <taxon>Ascomycota</taxon>
        <taxon>Pezizomycotina</taxon>
        <taxon>Dothideomycetes</taxon>
        <taxon>Dothideomycetidae</taxon>
        <taxon>Mycosphaerellales</taxon>
        <taxon>Mycosphaerellaceae</taxon>
        <taxon>Lecanosticta</taxon>
    </lineage>
</organism>
<dbReference type="Pfam" id="PF08982">
    <property type="entry name" value="AtaL"/>
    <property type="match status" value="1"/>
</dbReference>
<keyword evidence="2" id="KW-1185">Reference proteome</keyword>
<reference evidence="1" key="1">
    <citation type="submission" date="2023-11" db="EMBL/GenBank/DDBJ databases">
        <authorList>
            <person name="Alioto T."/>
            <person name="Alioto T."/>
            <person name="Gomez Garrido J."/>
        </authorList>
    </citation>
    <scope>NUCLEOTIDE SEQUENCE</scope>
</reference>
<evidence type="ECO:0000313" key="2">
    <source>
        <dbReference type="Proteomes" id="UP001296104"/>
    </source>
</evidence>
<protein>
    <recommendedName>
        <fullName evidence="3">DUF1857-domain-containing protein</fullName>
    </recommendedName>
</protein>
<evidence type="ECO:0000313" key="1">
    <source>
        <dbReference type="EMBL" id="CAK4031499.1"/>
    </source>
</evidence>
<dbReference type="SUPFAM" id="SSF55961">
    <property type="entry name" value="Bet v1-like"/>
    <property type="match status" value="1"/>
</dbReference>
<comment type="caution">
    <text evidence="1">The sequence shown here is derived from an EMBL/GenBank/DDBJ whole genome shotgun (WGS) entry which is preliminary data.</text>
</comment>
<dbReference type="InterPro" id="IPR015075">
    <property type="entry name" value="AtaL"/>
</dbReference>
<dbReference type="Proteomes" id="UP001296104">
    <property type="component" value="Unassembled WGS sequence"/>
</dbReference>
<gene>
    <name evidence="1" type="ORF">LECACI_7A006657</name>
</gene>
<name>A0AAI8Z2W4_9PEZI</name>
<dbReference type="InterPro" id="IPR023393">
    <property type="entry name" value="START-like_dom_sf"/>
</dbReference>
<evidence type="ECO:0008006" key="3">
    <source>
        <dbReference type="Google" id="ProtNLM"/>
    </source>
</evidence>
<dbReference type="Gene3D" id="3.30.530.20">
    <property type="match status" value="1"/>
</dbReference>
<accession>A0AAI8Z2W4</accession>
<sequence length="163" mass="18353">MVVIHCAYTEQINPAGATPVLTRDQIWKGLQRKIRKAQDFVPIITGCDVIEEKENEITRVAHFMERPGVPASSVKEVCKSYYPTKVDFHQPSGALITNTVSDGPGLTEHDYHMTYTFEWRYPDVQEGSDEHKKFQKESIEGAKMAVHKSIEAMRAMAAAGELD</sequence>